<keyword evidence="3" id="KW-1185">Reference proteome</keyword>
<feature type="repeat" description="ANK" evidence="1">
    <location>
        <begin position="76"/>
        <end position="108"/>
    </location>
</feature>
<dbReference type="Pfam" id="PF12796">
    <property type="entry name" value="Ank_2"/>
    <property type="match status" value="2"/>
</dbReference>
<evidence type="ECO:0000256" key="1">
    <source>
        <dbReference type="PROSITE-ProRule" id="PRU00023"/>
    </source>
</evidence>
<evidence type="ECO:0000313" key="3">
    <source>
        <dbReference type="Proteomes" id="UP001318860"/>
    </source>
</evidence>
<dbReference type="PANTHER" id="PTHR46224">
    <property type="entry name" value="ANKYRIN REPEAT FAMILY PROTEIN"/>
    <property type="match status" value="1"/>
</dbReference>
<reference evidence="2 3" key="1">
    <citation type="journal article" date="2021" name="Comput. Struct. Biotechnol. J.">
        <title>De novo genome assembly of the potent medicinal plant Rehmannia glutinosa using nanopore technology.</title>
        <authorList>
            <person name="Ma L."/>
            <person name="Dong C."/>
            <person name="Song C."/>
            <person name="Wang X."/>
            <person name="Zheng X."/>
            <person name="Niu Y."/>
            <person name="Chen S."/>
            <person name="Feng W."/>
        </authorList>
    </citation>
    <scope>NUCLEOTIDE SEQUENCE [LARGE SCALE GENOMIC DNA]</scope>
    <source>
        <strain evidence="2">DH-2019</strain>
    </source>
</reference>
<dbReference type="PANTHER" id="PTHR46224:SF67">
    <property type="entry name" value="HSP70-HSP90 ORGANIZING PROTEIN 3-LIKE"/>
    <property type="match status" value="1"/>
</dbReference>
<comment type="caution">
    <text evidence="2">The sequence shown here is derived from an EMBL/GenBank/DDBJ whole genome shotgun (WGS) entry which is preliminary data.</text>
</comment>
<dbReference type="Gene3D" id="1.25.40.20">
    <property type="entry name" value="Ankyrin repeat-containing domain"/>
    <property type="match status" value="2"/>
</dbReference>
<dbReference type="EMBL" id="JABTTQ020000106">
    <property type="protein sequence ID" value="KAK6141596.1"/>
    <property type="molecule type" value="Genomic_DNA"/>
</dbReference>
<feature type="repeat" description="ANK" evidence="1">
    <location>
        <begin position="187"/>
        <end position="219"/>
    </location>
</feature>
<dbReference type="PROSITE" id="PS50297">
    <property type="entry name" value="ANK_REP_REGION"/>
    <property type="match status" value="3"/>
</dbReference>
<evidence type="ECO:0000313" key="2">
    <source>
        <dbReference type="EMBL" id="KAK6141596.1"/>
    </source>
</evidence>
<dbReference type="InterPro" id="IPR036770">
    <property type="entry name" value="Ankyrin_rpt-contain_sf"/>
</dbReference>
<feature type="repeat" description="ANK" evidence="1">
    <location>
        <begin position="151"/>
        <end position="183"/>
    </location>
</feature>
<dbReference type="InterPro" id="IPR002110">
    <property type="entry name" value="Ankyrin_rpt"/>
</dbReference>
<dbReference type="InterPro" id="IPR051616">
    <property type="entry name" value="Cul2-RING_E3_ligase_SR"/>
</dbReference>
<name>A0ABR0W4L4_REHGL</name>
<organism evidence="2 3">
    <name type="scientific">Rehmannia glutinosa</name>
    <name type="common">Chinese foxglove</name>
    <dbReference type="NCBI Taxonomy" id="99300"/>
    <lineage>
        <taxon>Eukaryota</taxon>
        <taxon>Viridiplantae</taxon>
        <taxon>Streptophyta</taxon>
        <taxon>Embryophyta</taxon>
        <taxon>Tracheophyta</taxon>
        <taxon>Spermatophyta</taxon>
        <taxon>Magnoliopsida</taxon>
        <taxon>eudicotyledons</taxon>
        <taxon>Gunneridae</taxon>
        <taxon>Pentapetalae</taxon>
        <taxon>asterids</taxon>
        <taxon>lamiids</taxon>
        <taxon>Lamiales</taxon>
        <taxon>Orobanchaceae</taxon>
        <taxon>Rehmannieae</taxon>
        <taxon>Rehmannia</taxon>
    </lineage>
</organism>
<dbReference type="SUPFAM" id="SSF48403">
    <property type="entry name" value="Ankyrin repeat"/>
    <property type="match status" value="1"/>
</dbReference>
<evidence type="ECO:0008006" key="4">
    <source>
        <dbReference type="Google" id="ProtNLM"/>
    </source>
</evidence>
<sequence length="272" mass="29114">MTDDLLLVAADGGDLELLQKLKAESEDDEFFNRKCESVRDCEGFTCLHLAAEKGIIPICRFLIEKVNLDVNIKTDRGDSPLLLAASKGHINTAKYFIIRGADITMRGYQGTTCLHLAAEKDFLLCSGSVAGNKELMQLLLLKGADIEADPVRGTPLQCAALGGNLESVRFLLRRGANAGADPNISSRGLNPLAVAAQKGSPEFLRSLIAAGADPNSVTTDHGLKPIEHAAEAGNVEGVGILYPVTQSIPSYPDWSIHGITSYFHSQEATVQV</sequence>
<protein>
    <recommendedName>
        <fullName evidence="4">Ankyrin repeat protein</fullName>
    </recommendedName>
</protein>
<dbReference type="SMART" id="SM00248">
    <property type="entry name" value="ANK"/>
    <property type="match status" value="5"/>
</dbReference>
<proteinExistence type="predicted"/>
<gene>
    <name evidence="2" type="ORF">DH2020_024664</name>
</gene>
<accession>A0ABR0W4L4</accession>
<keyword evidence="1" id="KW-0040">ANK repeat</keyword>
<dbReference type="PROSITE" id="PS50088">
    <property type="entry name" value="ANK_REPEAT"/>
    <property type="match status" value="3"/>
</dbReference>
<dbReference type="Proteomes" id="UP001318860">
    <property type="component" value="Unassembled WGS sequence"/>
</dbReference>